<evidence type="ECO:0000259" key="3">
    <source>
        <dbReference type="Pfam" id="PF02737"/>
    </source>
</evidence>
<protein>
    <submittedName>
        <fullName evidence="4">3-hydroxybutyryl-CoA dehydrogenase</fullName>
    </submittedName>
</protein>
<evidence type="ECO:0000313" key="5">
    <source>
        <dbReference type="Proteomes" id="UP000266426"/>
    </source>
</evidence>
<dbReference type="InterPro" id="IPR006108">
    <property type="entry name" value="3HC_DH_C"/>
</dbReference>
<dbReference type="Proteomes" id="UP000266426">
    <property type="component" value="Unassembled WGS sequence"/>
</dbReference>
<dbReference type="PANTHER" id="PTHR48075:SF5">
    <property type="entry name" value="3-HYDROXYBUTYRYL-COA DEHYDROGENASE"/>
    <property type="match status" value="1"/>
</dbReference>
<dbReference type="InterPro" id="IPR022694">
    <property type="entry name" value="3-OHacyl-CoA_DH"/>
</dbReference>
<dbReference type="EMBL" id="QZJZ01000077">
    <property type="protein sequence ID" value="RJP57650.1"/>
    <property type="molecule type" value="Genomic_DNA"/>
</dbReference>
<dbReference type="GO" id="GO:0016616">
    <property type="term" value="F:oxidoreductase activity, acting on the CH-OH group of donors, NAD or NADP as acceptor"/>
    <property type="evidence" value="ECO:0007669"/>
    <property type="project" value="InterPro"/>
</dbReference>
<evidence type="ECO:0000313" key="4">
    <source>
        <dbReference type="EMBL" id="RJP57650.1"/>
    </source>
</evidence>
<dbReference type="GO" id="GO:0006631">
    <property type="term" value="P:fatty acid metabolic process"/>
    <property type="evidence" value="ECO:0007669"/>
    <property type="project" value="InterPro"/>
</dbReference>
<evidence type="ECO:0000259" key="2">
    <source>
        <dbReference type="Pfam" id="PF00725"/>
    </source>
</evidence>
<sequence>MDILDIGIIGASTRGRGLAEAAALAGLNVNLVELNKETLDRGIRKIGEEMDHLIEKWGLTDSEKKAAMARIKGITSLEDLEKKCQMVIVTVREDLDLNKDIFARLDAHMSPATILVTHSAILSVTEIATATQRPDKVAGITFLPPVVRVQLGEVVRGLKTSQETYETVTMFINDRLGKTAVEVAEAPGYISIRMLVNMINEAMYLVMEGIASIEDIDTSMKLGFDMKRGPFEIADKVGLDMVLVWTKYMYKEAGYRYNAPCPLLLKLVRANNLGKKTGEGFYKYDESGKIIGVGALSQMKKWSYNV</sequence>
<dbReference type="InterPro" id="IPR006176">
    <property type="entry name" value="3-OHacyl-CoA_DH_NAD-bd"/>
</dbReference>
<reference evidence="4 5" key="1">
    <citation type="journal article" date="2017" name="ISME J.">
        <title>Energy and carbon metabolisms in a deep terrestrial subsurface fluid microbial community.</title>
        <authorList>
            <person name="Momper L."/>
            <person name="Jungbluth S.P."/>
            <person name="Lee M.D."/>
            <person name="Amend J.P."/>
        </authorList>
    </citation>
    <scope>NUCLEOTIDE SEQUENCE [LARGE SCALE GENOMIC DNA]</scope>
    <source>
        <strain evidence="4">SURF_26</strain>
    </source>
</reference>
<dbReference type="SUPFAM" id="SSF48179">
    <property type="entry name" value="6-phosphogluconate dehydrogenase C-terminal domain-like"/>
    <property type="match status" value="1"/>
</dbReference>
<dbReference type="Pfam" id="PF02737">
    <property type="entry name" value="3HCDH_N"/>
    <property type="match status" value="1"/>
</dbReference>
<dbReference type="Pfam" id="PF00725">
    <property type="entry name" value="3HCDH"/>
    <property type="match status" value="1"/>
</dbReference>
<dbReference type="Gene3D" id="1.10.1040.10">
    <property type="entry name" value="N-(1-d-carboxylethyl)-l-norvaline Dehydrogenase, domain 2"/>
    <property type="match status" value="1"/>
</dbReference>
<dbReference type="PIRSF" id="PIRSF000105">
    <property type="entry name" value="HCDH"/>
    <property type="match status" value="1"/>
</dbReference>
<accession>A0A3A4QUL4</accession>
<comment type="caution">
    <text evidence="4">The sequence shown here is derived from an EMBL/GenBank/DDBJ whole genome shotgun (WGS) entry which is preliminary data.</text>
</comment>
<feature type="domain" description="3-hydroxyacyl-CoA dehydrogenase NAD binding" evidence="3">
    <location>
        <begin position="6"/>
        <end position="185"/>
    </location>
</feature>
<dbReference type="InterPro" id="IPR036291">
    <property type="entry name" value="NAD(P)-bd_dom_sf"/>
</dbReference>
<organism evidence="4 5">
    <name type="scientific">Candidatus Auribacter fodinae</name>
    <dbReference type="NCBI Taxonomy" id="2093366"/>
    <lineage>
        <taxon>Bacteria</taxon>
        <taxon>Pseudomonadati</taxon>
        <taxon>Candidatus Auribacterota</taxon>
        <taxon>Candidatus Auribacteria</taxon>
        <taxon>Candidatus Auribacterales</taxon>
        <taxon>Candidatus Auribacteraceae</taxon>
        <taxon>Candidatus Auribacter</taxon>
    </lineage>
</organism>
<evidence type="ECO:0000256" key="1">
    <source>
        <dbReference type="ARBA" id="ARBA00023002"/>
    </source>
</evidence>
<keyword evidence="1" id="KW-0560">Oxidoreductase</keyword>
<gene>
    <name evidence="4" type="ORF">C4541_09800</name>
</gene>
<dbReference type="PANTHER" id="PTHR48075">
    <property type="entry name" value="3-HYDROXYACYL-COA DEHYDROGENASE FAMILY PROTEIN"/>
    <property type="match status" value="1"/>
</dbReference>
<name>A0A3A4QUL4_9BACT</name>
<proteinExistence type="predicted"/>
<dbReference type="AlphaFoldDB" id="A0A3A4QUL4"/>
<feature type="domain" description="3-hydroxyacyl-CoA dehydrogenase C-terminal" evidence="2">
    <location>
        <begin position="188"/>
        <end position="284"/>
    </location>
</feature>
<dbReference type="GO" id="GO:0070403">
    <property type="term" value="F:NAD+ binding"/>
    <property type="evidence" value="ECO:0007669"/>
    <property type="project" value="InterPro"/>
</dbReference>
<dbReference type="Gene3D" id="3.40.50.720">
    <property type="entry name" value="NAD(P)-binding Rossmann-like Domain"/>
    <property type="match status" value="1"/>
</dbReference>
<dbReference type="InterPro" id="IPR013328">
    <property type="entry name" value="6PGD_dom2"/>
</dbReference>
<dbReference type="InterPro" id="IPR008927">
    <property type="entry name" value="6-PGluconate_DH-like_C_sf"/>
</dbReference>
<dbReference type="SUPFAM" id="SSF51735">
    <property type="entry name" value="NAD(P)-binding Rossmann-fold domains"/>
    <property type="match status" value="1"/>
</dbReference>